<dbReference type="AlphaFoldDB" id="A0A482WWD4"/>
<feature type="region of interest" description="Disordered" evidence="1">
    <location>
        <begin position="360"/>
        <end position="411"/>
    </location>
</feature>
<feature type="compositionally biased region" description="Basic and acidic residues" evidence="1">
    <location>
        <begin position="441"/>
        <end position="450"/>
    </location>
</feature>
<dbReference type="InterPro" id="IPR059024">
    <property type="entry name" value="SYNRG_C"/>
</dbReference>
<dbReference type="InterPro" id="IPR000261">
    <property type="entry name" value="EH_dom"/>
</dbReference>
<keyword evidence="4" id="KW-1185">Reference proteome</keyword>
<feature type="region of interest" description="Disordered" evidence="1">
    <location>
        <begin position="733"/>
        <end position="755"/>
    </location>
</feature>
<dbReference type="STRING" id="195883.A0A482WWD4"/>
<organism evidence="3 4">
    <name type="scientific">Laodelphax striatellus</name>
    <name type="common">Small brown planthopper</name>
    <name type="synonym">Delphax striatella</name>
    <dbReference type="NCBI Taxonomy" id="195883"/>
    <lineage>
        <taxon>Eukaryota</taxon>
        <taxon>Metazoa</taxon>
        <taxon>Ecdysozoa</taxon>
        <taxon>Arthropoda</taxon>
        <taxon>Hexapoda</taxon>
        <taxon>Insecta</taxon>
        <taxon>Pterygota</taxon>
        <taxon>Neoptera</taxon>
        <taxon>Paraneoptera</taxon>
        <taxon>Hemiptera</taxon>
        <taxon>Auchenorrhyncha</taxon>
        <taxon>Fulgoroidea</taxon>
        <taxon>Delphacidae</taxon>
        <taxon>Criomorphinae</taxon>
        <taxon>Laodelphax</taxon>
    </lineage>
</organism>
<sequence length="936" mass="102008">MNSQKLKSESGTLKQPDYIKKQQQLKAMNKPFVPNKSINADAMIENLLSNKETFQKKKDNPVNSPLPPSWLSPDSSTVSPFYSQLWSLVRMSTGQLADTAAVSSLLMTSGLSTDTLGFIWSLANKTVPGRLTQAELYVVLALVTLAQGGYIFNDTSILNQIPQPPIPKLDLTILPQYNMNFATHSVGISAHYLQQNTAAIDSTATHPGGVSAHHLQSNPAASATPVDNQKQTSPVSIMSLDVNKLQGAPVLTLPNYNFGPFQGFDAAGAVITNSAHAQNVSTYQEPSVSAIPSISLGLSTPTKVNHSFQQSTDISVLDRDLTPETNSEVIAFNNINKFKLDSPTKLPSLSQPVVDVAKNLSNSSLQSRDKVKKSGAEVENKAGNVDDSFDSLSTERASVNPPKPSGPNYNLDLFELSDEVQHVFPDSESGVKKASSNEPASDDKQNHDDGGFDDEFTDFQSADFTSFNAATVKHVQKPLPVDSFNAAPVQPLLVDDLLSSPPAITQPESNLLTSFGVLESNFSTIIQPELSSASRVEPESTLDSNLFSELKCESGLKNFSTGIDTELNNLSNLDLNFTADPALKSTLRLESGLKNLSIGINPESNLSSRVDPGLGLLAPEMNPTTQIDTAFSKNVVDESNEDDDFSGFQAAPLVVSDDELFPKTVTINAPNGTRIVDNSFYEKSETNVSEWSDNTSNEWTAGSGGNRSDTERDTDSLNYVDLSDIKLDIPSSDTEEVVGMKPEVKGDDKEDRKEDKYSALRGLQPEDVVATATDEFGDFLAAEPGTEQYRMREMEVNNSAVQIRCLEACLQILQESYSILSSASTPQVLSEVMSDPRTTNHLTCLLEVFRVSERLIKHVENNDLVNQIQSTWNDILPLLEGSKCYQLEDTTGPVCELCRCDYGPFPMKYGRSTFHAPCVNLYLHYVDSNLPNSEAY</sequence>
<evidence type="ECO:0000313" key="3">
    <source>
        <dbReference type="EMBL" id="RZF37788.1"/>
    </source>
</evidence>
<proteinExistence type="predicted"/>
<dbReference type="PROSITE" id="PS50031">
    <property type="entry name" value="EH"/>
    <property type="match status" value="1"/>
</dbReference>
<accession>A0A482WWD4</accession>
<evidence type="ECO:0000259" key="2">
    <source>
        <dbReference type="PROSITE" id="PS50031"/>
    </source>
</evidence>
<dbReference type="Gene3D" id="1.10.238.10">
    <property type="entry name" value="EF-hand"/>
    <property type="match status" value="1"/>
</dbReference>
<dbReference type="InParanoid" id="A0A482WWD4"/>
<dbReference type="PANTHER" id="PTHR15463">
    <property type="entry name" value="AP1 GAMMA SUBUNIT BINDING PROTEIN 1"/>
    <property type="match status" value="1"/>
</dbReference>
<protein>
    <recommendedName>
        <fullName evidence="2">EH domain-containing protein</fullName>
    </recommendedName>
</protein>
<dbReference type="SMR" id="A0A482WWD4"/>
<feature type="compositionally biased region" description="Polar residues" evidence="1">
    <location>
        <begin position="686"/>
        <end position="700"/>
    </location>
</feature>
<name>A0A482WWD4_LAOST</name>
<feature type="region of interest" description="Disordered" evidence="1">
    <location>
        <begin position="205"/>
        <end position="230"/>
    </location>
</feature>
<feature type="compositionally biased region" description="Basic and acidic residues" evidence="1">
    <location>
        <begin position="367"/>
        <end position="380"/>
    </location>
</feature>
<feature type="compositionally biased region" description="Polar residues" evidence="1">
    <location>
        <begin position="214"/>
        <end position="230"/>
    </location>
</feature>
<dbReference type="PANTHER" id="PTHR15463:SF2">
    <property type="entry name" value="SYNERGIN GAMMA"/>
    <property type="match status" value="1"/>
</dbReference>
<evidence type="ECO:0000313" key="4">
    <source>
        <dbReference type="Proteomes" id="UP000291343"/>
    </source>
</evidence>
<dbReference type="Pfam" id="PF25999">
    <property type="entry name" value="SYNRG_C"/>
    <property type="match status" value="1"/>
</dbReference>
<dbReference type="SUPFAM" id="SSF47473">
    <property type="entry name" value="EF-hand"/>
    <property type="match status" value="1"/>
</dbReference>
<dbReference type="Proteomes" id="UP000291343">
    <property type="component" value="Unassembled WGS sequence"/>
</dbReference>
<feature type="region of interest" description="Disordered" evidence="1">
    <location>
        <begin position="426"/>
        <end position="455"/>
    </location>
</feature>
<evidence type="ECO:0000256" key="1">
    <source>
        <dbReference type="SAM" id="MobiDB-lite"/>
    </source>
</evidence>
<dbReference type="InterPro" id="IPR039656">
    <property type="entry name" value="SYNRG"/>
</dbReference>
<feature type="domain" description="EH" evidence="2">
    <location>
        <begin position="82"/>
        <end position="172"/>
    </location>
</feature>
<dbReference type="GO" id="GO:0030130">
    <property type="term" value="C:clathrin coat of trans-Golgi network vesicle"/>
    <property type="evidence" value="ECO:0007669"/>
    <property type="project" value="TreeGrafter"/>
</dbReference>
<dbReference type="EMBL" id="QKKF02023298">
    <property type="protein sequence ID" value="RZF37788.1"/>
    <property type="molecule type" value="Genomic_DNA"/>
</dbReference>
<gene>
    <name evidence="3" type="ORF">LSTR_LSTR007150</name>
</gene>
<dbReference type="InterPro" id="IPR011992">
    <property type="entry name" value="EF-hand-dom_pair"/>
</dbReference>
<feature type="region of interest" description="Disordered" evidence="1">
    <location>
        <begin position="685"/>
        <end position="715"/>
    </location>
</feature>
<reference evidence="3 4" key="1">
    <citation type="journal article" date="2017" name="Gigascience">
        <title>Genome sequence of the small brown planthopper, Laodelphax striatellus.</title>
        <authorList>
            <person name="Zhu J."/>
            <person name="Jiang F."/>
            <person name="Wang X."/>
            <person name="Yang P."/>
            <person name="Bao Y."/>
            <person name="Zhao W."/>
            <person name="Wang W."/>
            <person name="Lu H."/>
            <person name="Wang Q."/>
            <person name="Cui N."/>
            <person name="Li J."/>
            <person name="Chen X."/>
            <person name="Luo L."/>
            <person name="Yu J."/>
            <person name="Kang L."/>
            <person name="Cui F."/>
        </authorList>
    </citation>
    <scope>NUCLEOTIDE SEQUENCE [LARGE SCALE GENOMIC DNA]</scope>
    <source>
        <strain evidence="3">Lst14</strain>
    </source>
</reference>
<dbReference type="OrthoDB" id="524326at2759"/>
<comment type="caution">
    <text evidence="3">The sequence shown here is derived from an EMBL/GenBank/DDBJ whole genome shotgun (WGS) entry which is preliminary data.</text>
</comment>
<feature type="compositionally biased region" description="Basic and acidic residues" evidence="1">
    <location>
        <begin position="742"/>
        <end position="755"/>
    </location>
</feature>